<dbReference type="PROSITE" id="PS50977">
    <property type="entry name" value="HTH_TETR_2"/>
    <property type="match status" value="1"/>
</dbReference>
<dbReference type="InterPro" id="IPR001647">
    <property type="entry name" value="HTH_TetR"/>
</dbReference>
<evidence type="ECO:0000313" key="7">
    <source>
        <dbReference type="Proteomes" id="UP000664167"/>
    </source>
</evidence>
<dbReference type="SUPFAM" id="SSF46689">
    <property type="entry name" value="Homeodomain-like"/>
    <property type="match status" value="1"/>
</dbReference>
<sequence>MAKQLRAEQTRTTIVRAAAEVFDRYGYGTSSLSDIVAQGGVTKGALYFHFSSKEELAHTVMLTQHQTSIEAARQLAAKNLPGLEAVIRMSFELAAQLLNDPVVRAGIRLTLEGGAFQQPLPDPYRDWIKITADLLRQSVTELDIRANLDIDNTARFIVSAFTGVQLVTQVIDSRRALPARIADMWEVIIPGLVPPRKVSYHLGVVAEMSAETTPA</sequence>
<evidence type="ECO:0000256" key="1">
    <source>
        <dbReference type="ARBA" id="ARBA00023015"/>
    </source>
</evidence>
<evidence type="ECO:0000313" key="6">
    <source>
        <dbReference type="EMBL" id="MBO0516201.1"/>
    </source>
</evidence>
<dbReference type="InterPro" id="IPR023772">
    <property type="entry name" value="DNA-bd_HTH_TetR-type_CS"/>
</dbReference>
<dbReference type="PROSITE" id="PS01081">
    <property type="entry name" value="HTH_TETR_1"/>
    <property type="match status" value="1"/>
</dbReference>
<reference evidence="6" key="1">
    <citation type="submission" date="2021-03" db="EMBL/GenBank/DDBJ databases">
        <title>Streptomyces poriferae sp. nov., a novel marine sponge-derived Actinobacteria species with anti-MRSA activity.</title>
        <authorList>
            <person name="Sandoval-Powers M."/>
            <person name="Kralova S."/>
            <person name="Nguyen G.-S."/>
            <person name="Fawwal D."/>
            <person name="Degnes K."/>
            <person name="Klinkenberg G."/>
            <person name="Sletta H."/>
            <person name="Wentzel A."/>
            <person name="Liles M.R."/>
        </authorList>
    </citation>
    <scope>NUCLEOTIDE SEQUENCE</scope>
    <source>
        <strain evidence="6">DSM 41794</strain>
    </source>
</reference>
<dbReference type="Pfam" id="PF00440">
    <property type="entry name" value="TetR_N"/>
    <property type="match status" value="1"/>
</dbReference>
<gene>
    <name evidence="6" type="ORF">J0695_31170</name>
</gene>
<organism evidence="6 7">
    <name type="scientific">Streptomyces beijiangensis</name>
    <dbReference type="NCBI Taxonomy" id="163361"/>
    <lineage>
        <taxon>Bacteria</taxon>
        <taxon>Bacillati</taxon>
        <taxon>Actinomycetota</taxon>
        <taxon>Actinomycetes</taxon>
        <taxon>Kitasatosporales</taxon>
        <taxon>Streptomycetaceae</taxon>
        <taxon>Streptomyces</taxon>
    </lineage>
</organism>
<dbReference type="Gene3D" id="1.10.357.10">
    <property type="entry name" value="Tetracycline Repressor, domain 2"/>
    <property type="match status" value="1"/>
</dbReference>
<evidence type="ECO:0000256" key="3">
    <source>
        <dbReference type="ARBA" id="ARBA00023163"/>
    </source>
</evidence>
<evidence type="ECO:0000256" key="4">
    <source>
        <dbReference type="PROSITE-ProRule" id="PRU00335"/>
    </source>
</evidence>
<evidence type="ECO:0000259" key="5">
    <source>
        <dbReference type="PROSITE" id="PS50977"/>
    </source>
</evidence>
<comment type="caution">
    <text evidence="6">The sequence shown here is derived from an EMBL/GenBank/DDBJ whole genome shotgun (WGS) entry which is preliminary data.</text>
</comment>
<dbReference type="SUPFAM" id="SSF48498">
    <property type="entry name" value="Tetracyclin repressor-like, C-terminal domain"/>
    <property type="match status" value="1"/>
</dbReference>
<dbReference type="RefSeq" id="WP_206967731.1">
    <property type="nucleotide sequence ID" value="NZ_BAAAJJ010000014.1"/>
</dbReference>
<accession>A0A939FBG9</accession>
<proteinExistence type="predicted"/>
<dbReference type="InterPro" id="IPR036271">
    <property type="entry name" value="Tet_transcr_reg_TetR-rel_C_sf"/>
</dbReference>
<dbReference type="InterPro" id="IPR054126">
    <property type="entry name" value="CprB_TetR_C"/>
</dbReference>
<dbReference type="PRINTS" id="PR00455">
    <property type="entry name" value="HTHTETR"/>
</dbReference>
<dbReference type="AlphaFoldDB" id="A0A939FBG9"/>
<protein>
    <submittedName>
        <fullName evidence="6">TetR/AcrR family transcriptional regulator</fullName>
    </submittedName>
</protein>
<dbReference type="Proteomes" id="UP000664167">
    <property type="component" value="Unassembled WGS sequence"/>
</dbReference>
<evidence type="ECO:0000256" key="2">
    <source>
        <dbReference type="ARBA" id="ARBA00023125"/>
    </source>
</evidence>
<keyword evidence="7" id="KW-1185">Reference proteome</keyword>
<keyword evidence="1" id="KW-0805">Transcription regulation</keyword>
<feature type="DNA-binding region" description="H-T-H motif" evidence="4">
    <location>
        <begin position="31"/>
        <end position="50"/>
    </location>
</feature>
<dbReference type="PANTHER" id="PTHR47506:SF1">
    <property type="entry name" value="HTH-TYPE TRANSCRIPTIONAL REGULATOR YJDC"/>
    <property type="match status" value="1"/>
</dbReference>
<feature type="domain" description="HTH tetR-type" evidence="5">
    <location>
        <begin position="8"/>
        <end position="68"/>
    </location>
</feature>
<dbReference type="EMBL" id="JAFLRJ010000369">
    <property type="protein sequence ID" value="MBO0516201.1"/>
    <property type="molecule type" value="Genomic_DNA"/>
</dbReference>
<dbReference type="GO" id="GO:0003677">
    <property type="term" value="F:DNA binding"/>
    <property type="evidence" value="ECO:0007669"/>
    <property type="project" value="UniProtKB-UniRule"/>
</dbReference>
<dbReference type="NCBIfam" id="NF041196">
    <property type="entry name" value="ScbR_bind_reg"/>
    <property type="match status" value="1"/>
</dbReference>
<dbReference type="PANTHER" id="PTHR47506">
    <property type="entry name" value="TRANSCRIPTIONAL REGULATORY PROTEIN"/>
    <property type="match status" value="1"/>
</dbReference>
<dbReference type="InterPro" id="IPR047923">
    <property type="entry name" value="ArpA-like"/>
</dbReference>
<dbReference type="Pfam" id="PF21935">
    <property type="entry name" value="TetR_C_45"/>
    <property type="match status" value="1"/>
</dbReference>
<keyword evidence="2 4" id="KW-0238">DNA-binding</keyword>
<keyword evidence="3" id="KW-0804">Transcription</keyword>
<dbReference type="InterPro" id="IPR009057">
    <property type="entry name" value="Homeodomain-like_sf"/>
</dbReference>
<name>A0A939FBG9_9ACTN</name>